<evidence type="ECO:0000256" key="1">
    <source>
        <dbReference type="SAM" id="MobiDB-lite"/>
    </source>
</evidence>
<organism evidence="2 3">
    <name type="scientific">Colletotrichum noveboracense</name>
    <dbReference type="NCBI Taxonomy" id="2664923"/>
    <lineage>
        <taxon>Eukaryota</taxon>
        <taxon>Fungi</taxon>
        <taxon>Dikarya</taxon>
        <taxon>Ascomycota</taxon>
        <taxon>Pezizomycotina</taxon>
        <taxon>Sordariomycetes</taxon>
        <taxon>Hypocreomycetidae</taxon>
        <taxon>Glomerellales</taxon>
        <taxon>Glomerellaceae</taxon>
        <taxon>Colletotrichum</taxon>
        <taxon>Colletotrichum gloeosporioides species complex</taxon>
    </lineage>
</organism>
<evidence type="ECO:0000313" key="3">
    <source>
        <dbReference type="Proteomes" id="UP001152533"/>
    </source>
</evidence>
<reference evidence="2" key="1">
    <citation type="submission" date="2022-08" db="EMBL/GenBank/DDBJ databases">
        <authorList>
            <person name="Giroux E."/>
            <person name="Giroux E."/>
        </authorList>
    </citation>
    <scope>NUCLEOTIDE SEQUENCE</scope>
    <source>
        <strain evidence="2">H1091258</strain>
    </source>
</reference>
<dbReference type="AlphaFoldDB" id="A0A9W4RWJ2"/>
<comment type="caution">
    <text evidence="2">The sequence shown here is derived from an EMBL/GenBank/DDBJ whole genome shotgun (WGS) entry which is preliminary data.</text>
</comment>
<feature type="compositionally biased region" description="Basic residues" evidence="1">
    <location>
        <begin position="8"/>
        <end position="21"/>
    </location>
</feature>
<feature type="region of interest" description="Disordered" evidence="1">
    <location>
        <begin position="1"/>
        <end position="32"/>
    </location>
</feature>
<dbReference type="EMBL" id="CAMGZC010000583">
    <property type="protein sequence ID" value="CAI0648651.1"/>
    <property type="molecule type" value="Genomic_DNA"/>
</dbReference>
<evidence type="ECO:0000313" key="2">
    <source>
        <dbReference type="EMBL" id="CAI0648651.1"/>
    </source>
</evidence>
<gene>
    <name evidence="2" type="ORF">CGXH109_LOCUS77918</name>
</gene>
<keyword evidence="3" id="KW-1185">Reference proteome</keyword>
<sequence>MSFFLPVRPHRQGKKSERRPKPKESSSKQGGALQTAPLSFLFVVNEFQIFDGEDGPLCDRFGNPLPPNTSANYGIESPGIVWRYDNGAVSQADGYLWRRPQPGQPGNIAYTHQSLDEYGQQTWLDYNMGVHSTHSIFDCWRFLPCIYADADTSIIGDLEAEHRWMQLEFDHDSREPGMTRINGSERYVAGRNPSWIPSLLPETYALPQSQSSNSPPSRGLGGPLGIIIGLMALNRRPRHADHVFQQGWWRNNRWTGGPRSAHAVPVPEPDSKGPPRGVLVHICYDDYSNPHGSNFETLNDFEENGKAIIG</sequence>
<proteinExistence type="predicted"/>
<accession>A0A9W4RWJ2</accession>
<name>A0A9W4RWJ2_9PEZI</name>
<protein>
    <submittedName>
        <fullName evidence="2">Uncharacterized protein</fullName>
    </submittedName>
</protein>
<dbReference type="Proteomes" id="UP001152533">
    <property type="component" value="Unassembled WGS sequence"/>
</dbReference>